<evidence type="ECO:0000256" key="8">
    <source>
        <dbReference type="ARBA" id="ARBA00023054"/>
    </source>
</evidence>
<dbReference type="GO" id="GO:0007283">
    <property type="term" value="P:spermatogenesis"/>
    <property type="evidence" value="ECO:0007669"/>
    <property type="project" value="UniProtKB-KW"/>
</dbReference>
<evidence type="ECO:0000256" key="6">
    <source>
        <dbReference type="ARBA" id="ARBA00022871"/>
    </source>
</evidence>
<keyword evidence="8 16" id="KW-0175">Coiled coil</keyword>
<evidence type="ECO:0000256" key="13">
    <source>
        <dbReference type="ARBA" id="ARBA00055755"/>
    </source>
</evidence>
<evidence type="ECO:0000313" key="19">
    <source>
        <dbReference type="EnsemblMetazoa" id="CLYHEMP007053.1"/>
    </source>
</evidence>
<dbReference type="GO" id="GO:0042073">
    <property type="term" value="P:intraciliary transport"/>
    <property type="evidence" value="ECO:0007669"/>
    <property type="project" value="InterPro"/>
</dbReference>
<feature type="domain" description="IFT81 calponin homology" evidence="18">
    <location>
        <begin position="3"/>
        <end position="126"/>
    </location>
</feature>
<dbReference type="InterPro" id="IPR043016">
    <property type="entry name" value="IFT81_N_sf"/>
</dbReference>
<evidence type="ECO:0000259" key="18">
    <source>
        <dbReference type="Pfam" id="PF18383"/>
    </source>
</evidence>
<evidence type="ECO:0000256" key="14">
    <source>
        <dbReference type="ARBA" id="ARBA00073058"/>
    </source>
</evidence>
<sequence length="673" mass="77957">MSEQLKYIVDGLNDVPYNKNLNLISFDSLQPIQLLQILNDVMTNINPQQASDVRDEDPESRVMRMLQFLRVMKYKPKTDGGNVSAFRQGIVQGDKPVIYPILQWLLEQGAELKQRAYLARFLVKLDIPGEVLIDNEVSENHQLYLNLIEDFKEVHKESEQIKGSGMSAAEIKKDILSMEEEQKQLRKRIDRVKKRVDPVANKDNLLYAAKQLRQERERESNLADQQHAQKTSLSHAEQKINRMQMQIRDFKASSIGITPDGLIKRLEEENQVNVYLTTEKIPKELENKKQYIDTLQRVSDEPAMGQNELEVLNQSIKELSSEVNELVEKRMMRNDPIDDKLSVFRQQAAVIANKKKSAAEDLQEAMDEYHNAEGEIEERKDKLKDSDDVQMLKGDEFKRYVNKLRGISNIYKKKRQEISDLQAEVGVLSRSEEILKSRDDNSQAFLSNLEAKHGVSGFHDAQEELEKVSTMKGELDEKKGKTLEEMSQLVVQLTNSISEKKNSLAPVIKELRPLRQQAQELSVEYEERKGTYETTAAGLESNMSKLDQEVKALREEVLAEESRYHYMESMIEVLEVQQQRIDEEIKSYVNTDSSKKSLRDKYSQRIHEQEVLGKQLREKQKYLRENHAPNMRQMKMWTDLTQLLKCKKESLSGPTTNTVEDPALYDEQDHLVL</sequence>
<feature type="compositionally biased region" description="Polar residues" evidence="17">
    <location>
        <begin position="222"/>
        <end position="235"/>
    </location>
</feature>
<reference evidence="19" key="1">
    <citation type="submission" date="2021-01" db="UniProtKB">
        <authorList>
            <consortium name="EnsemblMetazoa"/>
        </authorList>
    </citation>
    <scope>IDENTIFICATION</scope>
</reference>
<keyword evidence="4" id="KW-0221">Differentiation</keyword>
<dbReference type="Proteomes" id="UP000594262">
    <property type="component" value="Unplaced"/>
</dbReference>
<dbReference type="PANTHER" id="PTHR15614">
    <property type="entry name" value="INTRAFLAGELLAR TRANSPORT PROTEIN 81 HOMOLOG"/>
    <property type="match status" value="1"/>
</dbReference>
<evidence type="ECO:0000256" key="10">
    <source>
        <dbReference type="ARBA" id="ARBA00023212"/>
    </source>
</evidence>
<dbReference type="GO" id="GO:0015631">
    <property type="term" value="F:tubulin binding"/>
    <property type="evidence" value="ECO:0007669"/>
    <property type="project" value="InterPro"/>
</dbReference>
<keyword evidence="2" id="KW-0963">Cytoplasm</keyword>
<protein>
    <recommendedName>
        <fullName evidence="14">Intraflagellar transport protein 81 homolog</fullName>
    </recommendedName>
    <alternativeName>
        <fullName evidence="15">Carnitine deficiency-associated protein expressed in ventricle 1</fullName>
    </alternativeName>
</protein>
<dbReference type="Gene3D" id="1.10.418.70">
    <property type="entry name" value="Intraflagellar transport protein 81, N-terminal domain"/>
    <property type="match status" value="1"/>
</dbReference>
<keyword evidence="20" id="KW-1185">Reference proteome</keyword>
<evidence type="ECO:0000256" key="9">
    <source>
        <dbReference type="ARBA" id="ARBA00023069"/>
    </source>
</evidence>
<dbReference type="Pfam" id="PF18383">
    <property type="entry name" value="IFT81_CH"/>
    <property type="match status" value="1"/>
</dbReference>
<comment type="subcellular location">
    <subcellularLocation>
        <location evidence="1">Cytoplasm</location>
        <location evidence="1">Cytoskeleton</location>
        <location evidence="1">Cilium basal body</location>
    </subcellularLocation>
</comment>
<keyword evidence="7" id="KW-0007">Acetylation</keyword>
<dbReference type="RefSeq" id="XP_066924165.1">
    <property type="nucleotide sequence ID" value="XM_067068064.1"/>
</dbReference>
<evidence type="ECO:0000313" key="20">
    <source>
        <dbReference type="Proteomes" id="UP000594262"/>
    </source>
</evidence>
<comment type="function">
    <text evidence="13">Component of the intraflagellar transport (IFT) complex B: together with IFT74, forms a tubulin-binding module that specifically mediates transport of tubulin within the cilium. Binds tubulin via its CH (calponin-homology)-like region. Required for ciliogenesis. Required for proper regulation of SHH signaling. Plays an important role during spermatogenesis by modulating the assembly and elongation of the sperm flagella.</text>
</comment>
<keyword evidence="6" id="KW-0744">Spermatogenesis</keyword>
<dbReference type="GO" id="GO:0036064">
    <property type="term" value="C:ciliary basal body"/>
    <property type="evidence" value="ECO:0007669"/>
    <property type="project" value="TreeGrafter"/>
</dbReference>
<evidence type="ECO:0000256" key="2">
    <source>
        <dbReference type="ARBA" id="ARBA00022490"/>
    </source>
</evidence>
<feature type="coiled-coil region" evidence="16">
    <location>
        <begin position="309"/>
        <end position="424"/>
    </location>
</feature>
<dbReference type="GeneID" id="136811455"/>
<dbReference type="InterPro" id="IPR041146">
    <property type="entry name" value="IFT81_CH"/>
</dbReference>
<keyword evidence="11" id="KW-0966">Cell projection</keyword>
<dbReference type="FunFam" id="1.10.418.70:FF:000001">
    <property type="entry name" value="Intraflagellar transport protein 81 homolog"/>
    <property type="match status" value="1"/>
</dbReference>
<keyword evidence="3" id="KW-0597">Phosphoprotein</keyword>
<evidence type="ECO:0000256" key="17">
    <source>
        <dbReference type="SAM" id="MobiDB-lite"/>
    </source>
</evidence>
<dbReference type="InterPro" id="IPR029600">
    <property type="entry name" value="IFT81"/>
</dbReference>
<dbReference type="GO" id="GO:0030154">
    <property type="term" value="P:cell differentiation"/>
    <property type="evidence" value="ECO:0007669"/>
    <property type="project" value="UniProtKB-KW"/>
</dbReference>
<keyword evidence="10" id="KW-0206">Cytoskeleton</keyword>
<feature type="region of interest" description="Disordered" evidence="17">
    <location>
        <begin position="216"/>
        <end position="236"/>
    </location>
</feature>
<dbReference type="EnsemblMetazoa" id="CLYHEMT007053.1">
    <property type="protein sequence ID" value="CLYHEMP007053.1"/>
    <property type="gene ID" value="CLYHEMG007053"/>
</dbReference>
<evidence type="ECO:0000256" key="3">
    <source>
        <dbReference type="ARBA" id="ARBA00022553"/>
    </source>
</evidence>
<keyword evidence="9" id="KW-0969">Cilium</keyword>
<comment type="similarity">
    <text evidence="12">Belongs to the IFT81 family.</text>
</comment>
<evidence type="ECO:0000256" key="12">
    <source>
        <dbReference type="ARBA" id="ARBA00043983"/>
    </source>
</evidence>
<dbReference type="GO" id="GO:0060271">
    <property type="term" value="P:cilium assembly"/>
    <property type="evidence" value="ECO:0007669"/>
    <property type="project" value="InterPro"/>
</dbReference>
<accession>A0A7M5UWP0</accession>
<evidence type="ECO:0000256" key="4">
    <source>
        <dbReference type="ARBA" id="ARBA00022782"/>
    </source>
</evidence>
<dbReference type="AlphaFoldDB" id="A0A7M5UWP0"/>
<keyword evidence="5" id="KW-0970">Cilium biogenesis/degradation</keyword>
<evidence type="ECO:0000256" key="11">
    <source>
        <dbReference type="ARBA" id="ARBA00023273"/>
    </source>
</evidence>
<evidence type="ECO:0000256" key="7">
    <source>
        <dbReference type="ARBA" id="ARBA00022990"/>
    </source>
</evidence>
<evidence type="ECO:0000256" key="5">
    <source>
        <dbReference type="ARBA" id="ARBA00022794"/>
    </source>
</evidence>
<organism evidence="19 20">
    <name type="scientific">Clytia hemisphaerica</name>
    <dbReference type="NCBI Taxonomy" id="252671"/>
    <lineage>
        <taxon>Eukaryota</taxon>
        <taxon>Metazoa</taxon>
        <taxon>Cnidaria</taxon>
        <taxon>Hydrozoa</taxon>
        <taxon>Hydroidolina</taxon>
        <taxon>Leptothecata</taxon>
        <taxon>Obeliida</taxon>
        <taxon>Clytiidae</taxon>
        <taxon>Clytia</taxon>
    </lineage>
</organism>
<evidence type="ECO:0000256" key="16">
    <source>
        <dbReference type="SAM" id="Coils"/>
    </source>
</evidence>
<dbReference type="GO" id="GO:0030992">
    <property type="term" value="C:intraciliary transport particle B"/>
    <property type="evidence" value="ECO:0007669"/>
    <property type="project" value="InterPro"/>
</dbReference>
<evidence type="ECO:0000256" key="1">
    <source>
        <dbReference type="ARBA" id="ARBA00004120"/>
    </source>
</evidence>
<proteinExistence type="inferred from homology"/>
<dbReference type="OrthoDB" id="276029at2759"/>
<feature type="coiled-coil region" evidence="16">
    <location>
        <begin position="536"/>
        <end position="563"/>
    </location>
</feature>
<name>A0A7M5UWP0_9CNID</name>
<evidence type="ECO:0000256" key="15">
    <source>
        <dbReference type="ARBA" id="ARBA00079903"/>
    </source>
</evidence>
<dbReference type="PANTHER" id="PTHR15614:SF2">
    <property type="entry name" value="INTRAFLAGELLAR TRANSPORT PROTEIN 81 HOMOLOG"/>
    <property type="match status" value="1"/>
</dbReference>